<proteinExistence type="predicted"/>
<gene>
    <name evidence="2" type="ORF">B456_011G104800</name>
</gene>
<accession>A0A0D2RK67</accession>
<dbReference type="AlphaFoldDB" id="A0A0D2RK67"/>
<evidence type="ECO:0000313" key="2">
    <source>
        <dbReference type="EMBL" id="KJB71082.1"/>
    </source>
</evidence>
<dbReference type="Gramene" id="KJB71081">
    <property type="protein sequence ID" value="KJB71081"/>
    <property type="gene ID" value="B456_011G104800"/>
</dbReference>
<name>A0A0D2RK67_GOSRA</name>
<protein>
    <submittedName>
        <fullName evidence="2">Uncharacterized protein</fullName>
    </submittedName>
</protein>
<dbReference type="Proteomes" id="UP000032304">
    <property type="component" value="Chromosome 11"/>
</dbReference>
<feature type="transmembrane region" description="Helical" evidence="1">
    <location>
        <begin position="47"/>
        <end position="66"/>
    </location>
</feature>
<dbReference type="Gramene" id="KJB71082">
    <property type="protein sequence ID" value="KJB71082"/>
    <property type="gene ID" value="B456_011G104800"/>
</dbReference>
<reference evidence="2 3" key="1">
    <citation type="journal article" date="2012" name="Nature">
        <title>Repeated polyploidization of Gossypium genomes and the evolution of spinnable cotton fibres.</title>
        <authorList>
            <person name="Paterson A.H."/>
            <person name="Wendel J.F."/>
            <person name="Gundlach H."/>
            <person name="Guo H."/>
            <person name="Jenkins J."/>
            <person name="Jin D."/>
            <person name="Llewellyn D."/>
            <person name="Showmaker K.C."/>
            <person name="Shu S."/>
            <person name="Udall J."/>
            <person name="Yoo M.J."/>
            <person name="Byers R."/>
            <person name="Chen W."/>
            <person name="Doron-Faigenboim A."/>
            <person name="Duke M.V."/>
            <person name="Gong L."/>
            <person name="Grimwood J."/>
            <person name="Grover C."/>
            <person name="Grupp K."/>
            <person name="Hu G."/>
            <person name="Lee T.H."/>
            <person name="Li J."/>
            <person name="Lin L."/>
            <person name="Liu T."/>
            <person name="Marler B.S."/>
            <person name="Page J.T."/>
            <person name="Roberts A.W."/>
            <person name="Romanel E."/>
            <person name="Sanders W.S."/>
            <person name="Szadkowski E."/>
            <person name="Tan X."/>
            <person name="Tang H."/>
            <person name="Xu C."/>
            <person name="Wang J."/>
            <person name="Wang Z."/>
            <person name="Zhang D."/>
            <person name="Zhang L."/>
            <person name="Ashrafi H."/>
            <person name="Bedon F."/>
            <person name="Bowers J.E."/>
            <person name="Brubaker C.L."/>
            <person name="Chee P.W."/>
            <person name="Das S."/>
            <person name="Gingle A.R."/>
            <person name="Haigler C.H."/>
            <person name="Harker D."/>
            <person name="Hoffmann L.V."/>
            <person name="Hovav R."/>
            <person name="Jones D.C."/>
            <person name="Lemke C."/>
            <person name="Mansoor S."/>
            <person name="ur Rahman M."/>
            <person name="Rainville L.N."/>
            <person name="Rambani A."/>
            <person name="Reddy U.K."/>
            <person name="Rong J.K."/>
            <person name="Saranga Y."/>
            <person name="Scheffler B.E."/>
            <person name="Scheffler J.A."/>
            <person name="Stelly D.M."/>
            <person name="Triplett B.A."/>
            <person name="Van Deynze A."/>
            <person name="Vaslin M.F."/>
            <person name="Waghmare V.N."/>
            <person name="Walford S.A."/>
            <person name="Wright R.J."/>
            <person name="Zaki E.A."/>
            <person name="Zhang T."/>
            <person name="Dennis E.S."/>
            <person name="Mayer K.F."/>
            <person name="Peterson D.G."/>
            <person name="Rokhsar D.S."/>
            <person name="Wang X."/>
            <person name="Schmutz J."/>
        </authorList>
    </citation>
    <scope>NUCLEOTIDE SEQUENCE [LARGE SCALE GENOMIC DNA]</scope>
</reference>
<keyword evidence="3" id="KW-1185">Reference proteome</keyword>
<evidence type="ECO:0000256" key="1">
    <source>
        <dbReference type="SAM" id="Phobius"/>
    </source>
</evidence>
<evidence type="ECO:0000313" key="3">
    <source>
        <dbReference type="Proteomes" id="UP000032304"/>
    </source>
</evidence>
<dbReference type="STRING" id="29730.A0A0D2RK67"/>
<dbReference type="eggNOG" id="KOG2058">
    <property type="taxonomic scope" value="Eukaryota"/>
</dbReference>
<sequence length="91" mass="10942">MEMVKQDNRRQLCARILMRFEQDQKETEDACRFAEQNAAAQRYSVEVLQVLIVFKFLVFLFIKFPLKHTLLRHLNSRICYLCILFCLQVEV</sequence>
<keyword evidence="1" id="KW-1133">Transmembrane helix</keyword>
<dbReference type="EMBL" id="CM001750">
    <property type="protein sequence ID" value="KJB71082.1"/>
    <property type="molecule type" value="Genomic_DNA"/>
</dbReference>
<dbReference type="EMBL" id="CM001750">
    <property type="protein sequence ID" value="KJB71081.1"/>
    <property type="molecule type" value="Genomic_DNA"/>
</dbReference>
<keyword evidence="1" id="KW-0812">Transmembrane</keyword>
<keyword evidence="1" id="KW-0472">Membrane</keyword>
<organism evidence="2 3">
    <name type="scientific">Gossypium raimondii</name>
    <name type="common">Peruvian cotton</name>
    <name type="synonym">Gossypium klotzschianum subsp. raimondii</name>
    <dbReference type="NCBI Taxonomy" id="29730"/>
    <lineage>
        <taxon>Eukaryota</taxon>
        <taxon>Viridiplantae</taxon>
        <taxon>Streptophyta</taxon>
        <taxon>Embryophyta</taxon>
        <taxon>Tracheophyta</taxon>
        <taxon>Spermatophyta</taxon>
        <taxon>Magnoliopsida</taxon>
        <taxon>eudicotyledons</taxon>
        <taxon>Gunneridae</taxon>
        <taxon>Pentapetalae</taxon>
        <taxon>rosids</taxon>
        <taxon>malvids</taxon>
        <taxon>Malvales</taxon>
        <taxon>Malvaceae</taxon>
        <taxon>Malvoideae</taxon>
        <taxon>Gossypium</taxon>
    </lineage>
</organism>